<gene>
    <name evidence="1" type="ORF">K8V00_10410</name>
</gene>
<reference evidence="1" key="2">
    <citation type="submission" date="2021-09" db="EMBL/GenBank/DDBJ databases">
        <authorList>
            <person name="Gilroy R."/>
        </authorList>
    </citation>
    <scope>NUCLEOTIDE SEQUENCE</scope>
    <source>
        <strain evidence="1">CHK174-6876</strain>
    </source>
</reference>
<accession>A0A921K1K7</accession>
<proteinExistence type="predicted"/>
<name>A0A921K1K7_9LACO</name>
<sequence length="59" mass="6683">KNAKNLCQSENESVLKDVPHTIVIVQGASKRCSTQDLRFIDRLSARCLNLYKEIIALTH</sequence>
<evidence type="ECO:0000313" key="2">
    <source>
        <dbReference type="Proteomes" id="UP000707535"/>
    </source>
</evidence>
<dbReference type="AlphaFoldDB" id="A0A921K1K7"/>
<feature type="non-terminal residue" evidence="1">
    <location>
        <position position="1"/>
    </location>
</feature>
<dbReference type="EMBL" id="DYXG01000100">
    <property type="protein sequence ID" value="HJE98019.1"/>
    <property type="molecule type" value="Genomic_DNA"/>
</dbReference>
<dbReference type="Proteomes" id="UP000707535">
    <property type="component" value="Unassembled WGS sequence"/>
</dbReference>
<organism evidence="1 2">
    <name type="scientific">Ligilactobacillus acidipiscis</name>
    <dbReference type="NCBI Taxonomy" id="89059"/>
    <lineage>
        <taxon>Bacteria</taxon>
        <taxon>Bacillati</taxon>
        <taxon>Bacillota</taxon>
        <taxon>Bacilli</taxon>
        <taxon>Lactobacillales</taxon>
        <taxon>Lactobacillaceae</taxon>
        <taxon>Ligilactobacillus</taxon>
    </lineage>
</organism>
<comment type="caution">
    <text evidence="1">The sequence shown here is derived from an EMBL/GenBank/DDBJ whole genome shotgun (WGS) entry which is preliminary data.</text>
</comment>
<evidence type="ECO:0000313" key="1">
    <source>
        <dbReference type="EMBL" id="HJE98019.1"/>
    </source>
</evidence>
<protein>
    <submittedName>
        <fullName evidence="1">Uncharacterized protein</fullName>
    </submittedName>
</protein>
<reference evidence="1" key="1">
    <citation type="journal article" date="2021" name="PeerJ">
        <title>Extensive microbial diversity within the chicken gut microbiome revealed by metagenomics and culture.</title>
        <authorList>
            <person name="Gilroy R."/>
            <person name="Ravi A."/>
            <person name="Getino M."/>
            <person name="Pursley I."/>
            <person name="Horton D.L."/>
            <person name="Alikhan N.F."/>
            <person name="Baker D."/>
            <person name="Gharbi K."/>
            <person name="Hall N."/>
            <person name="Watson M."/>
            <person name="Adriaenssens E.M."/>
            <person name="Foster-Nyarko E."/>
            <person name="Jarju S."/>
            <person name="Secka A."/>
            <person name="Antonio M."/>
            <person name="Oren A."/>
            <person name="Chaudhuri R.R."/>
            <person name="La Ragione R."/>
            <person name="Hildebrand F."/>
            <person name="Pallen M.J."/>
        </authorList>
    </citation>
    <scope>NUCLEOTIDE SEQUENCE</scope>
    <source>
        <strain evidence="1">CHK174-6876</strain>
    </source>
</reference>